<dbReference type="EMBL" id="JAAAIN010002128">
    <property type="protein sequence ID" value="KAG0296589.1"/>
    <property type="molecule type" value="Genomic_DNA"/>
</dbReference>
<reference evidence="2" key="1">
    <citation type="journal article" date="2020" name="Fungal Divers.">
        <title>Resolving the Mortierellaceae phylogeny through synthesis of multi-gene phylogenetics and phylogenomics.</title>
        <authorList>
            <person name="Vandepol N."/>
            <person name="Liber J."/>
            <person name="Desiro A."/>
            <person name="Na H."/>
            <person name="Kennedy M."/>
            <person name="Barry K."/>
            <person name="Grigoriev I.V."/>
            <person name="Miller A.N."/>
            <person name="O'Donnell K."/>
            <person name="Stajich J.E."/>
            <person name="Bonito G."/>
        </authorList>
    </citation>
    <scope>NUCLEOTIDE SEQUENCE</scope>
    <source>
        <strain evidence="2">NVP60</strain>
    </source>
</reference>
<comment type="caution">
    <text evidence="2">The sequence shown here is derived from an EMBL/GenBank/DDBJ whole genome shotgun (WGS) entry which is preliminary data.</text>
</comment>
<proteinExistence type="predicted"/>
<evidence type="ECO:0000256" key="1">
    <source>
        <dbReference type="SAM" id="MobiDB-lite"/>
    </source>
</evidence>
<organism evidence="2 3">
    <name type="scientific">Linnemannia gamsii</name>
    <dbReference type="NCBI Taxonomy" id="64522"/>
    <lineage>
        <taxon>Eukaryota</taxon>
        <taxon>Fungi</taxon>
        <taxon>Fungi incertae sedis</taxon>
        <taxon>Mucoromycota</taxon>
        <taxon>Mortierellomycotina</taxon>
        <taxon>Mortierellomycetes</taxon>
        <taxon>Mortierellales</taxon>
        <taxon>Mortierellaceae</taxon>
        <taxon>Linnemannia</taxon>
    </lineage>
</organism>
<feature type="region of interest" description="Disordered" evidence="1">
    <location>
        <begin position="1"/>
        <end position="29"/>
    </location>
</feature>
<dbReference type="Proteomes" id="UP000823405">
    <property type="component" value="Unassembled WGS sequence"/>
</dbReference>
<name>A0A9P6UFU4_9FUNG</name>
<evidence type="ECO:0000313" key="2">
    <source>
        <dbReference type="EMBL" id="KAG0296589.1"/>
    </source>
</evidence>
<protein>
    <submittedName>
        <fullName evidence="2">Uncharacterized protein</fullName>
    </submittedName>
</protein>
<feature type="region of interest" description="Disordered" evidence="1">
    <location>
        <begin position="164"/>
        <end position="206"/>
    </location>
</feature>
<keyword evidence="3" id="KW-1185">Reference proteome</keyword>
<dbReference type="AlphaFoldDB" id="A0A9P6UFU4"/>
<sequence length="282" mass="31227">MNEADRSQVLGQAIVQDPAATPPEGGNQYRGFQRADGLARRIREALHMVALEIPIPGERGVKEKWERIVKRLKDTSIEDGNNEFTGLTSRALINMVTAQIKAFKDREQVSRGASGINEVLSLTDQLLETIAATQERGKAGKGYPTRRASDGYAAQLRTLEHVGARTHDQQQEDDMIMPDQGFEPDMLDGDHSDQEGGSDGGPARDRDAIRRHLGLSRARQDSTLTAAREASEQTTMRLENIERIVEYISMQTVALSSRLESGFGLVALEQAVVQQQFMQINQ</sequence>
<evidence type="ECO:0000313" key="3">
    <source>
        <dbReference type="Proteomes" id="UP000823405"/>
    </source>
</evidence>
<accession>A0A9P6UFU4</accession>
<dbReference type="OrthoDB" id="2385266at2759"/>
<gene>
    <name evidence="2" type="ORF">BGZ97_004493</name>
</gene>